<dbReference type="EMBL" id="FQ790313">
    <property type="protein sequence ID" value="CCD34668.1"/>
    <property type="molecule type" value="Genomic_DNA"/>
</dbReference>
<sequence length="275" mass="31677">MVQYSHIPGGLKPKRRVVVSKAIAKCSLSNILKRYDSKPFVAEPIDPESICFTNLPCEIRLMIWHACFESRVVTICAQRGYTWMGQRPAISSVHSTMPITLSINWESRHETLLNYPDLIQNPELFRDRVYFNPKLDKLAVHVIDDIRITGDLPSLYHRGRKWRMMARQCLCHVFKTLSDLAKHSQTFSHFESMDVFHELKTIVHQSPNVNESLVLEKISRQGSWTVEHLMLTAMTSSDPSSNLEHVSTVIFEDDNWRVTQTDDHNVIPLALKTPP</sequence>
<dbReference type="AlphaFoldDB" id="G2YBS7"/>
<evidence type="ECO:0000313" key="3">
    <source>
        <dbReference type="Proteomes" id="UP000008177"/>
    </source>
</evidence>
<protein>
    <recommendedName>
        <fullName evidence="1">2EXR domain-containing protein</fullName>
    </recommendedName>
</protein>
<organism evidence="2 3">
    <name type="scientific">Botryotinia fuckeliana (strain T4)</name>
    <name type="common">Noble rot fungus</name>
    <name type="synonym">Botrytis cinerea</name>
    <dbReference type="NCBI Taxonomy" id="999810"/>
    <lineage>
        <taxon>Eukaryota</taxon>
        <taxon>Fungi</taxon>
        <taxon>Dikarya</taxon>
        <taxon>Ascomycota</taxon>
        <taxon>Pezizomycotina</taxon>
        <taxon>Leotiomycetes</taxon>
        <taxon>Helotiales</taxon>
        <taxon>Sclerotiniaceae</taxon>
        <taxon>Botrytis</taxon>
    </lineage>
</organism>
<dbReference type="PANTHER" id="PTHR35910:SF1">
    <property type="entry name" value="2EXR DOMAIN-CONTAINING PROTEIN"/>
    <property type="match status" value="1"/>
</dbReference>
<proteinExistence type="predicted"/>
<accession>G2YBS7</accession>
<dbReference type="HOGENOM" id="CLU_1011920_0_0_1"/>
<dbReference type="PANTHER" id="PTHR35910">
    <property type="entry name" value="2EXR DOMAIN-CONTAINING PROTEIN"/>
    <property type="match status" value="1"/>
</dbReference>
<reference evidence="3" key="1">
    <citation type="journal article" date="2011" name="PLoS Genet.">
        <title>Genomic analysis of the necrotrophic fungal pathogens Sclerotinia sclerotiorum and Botrytis cinerea.</title>
        <authorList>
            <person name="Amselem J."/>
            <person name="Cuomo C.A."/>
            <person name="van Kan J.A."/>
            <person name="Viaud M."/>
            <person name="Benito E.P."/>
            <person name="Couloux A."/>
            <person name="Coutinho P.M."/>
            <person name="de Vries R.P."/>
            <person name="Dyer P.S."/>
            <person name="Fillinger S."/>
            <person name="Fournier E."/>
            <person name="Gout L."/>
            <person name="Hahn M."/>
            <person name="Kohn L."/>
            <person name="Lapalu N."/>
            <person name="Plummer K.M."/>
            <person name="Pradier J.M."/>
            <person name="Quevillon E."/>
            <person name="Sharon A."/>
            <person name="Simon A."/>
            <person name="ten Have A."/>
            <person name="Tudzynski B."/>
            <person name="Tudzynski P."/>
            <person name="Wincker P."/>
            <person name="Andrew M."/>
            <person name="Anthouard V."/>
            <person name="Beever R.E."/>
            <person name="Beffa R."/>
            <person name="Benoit I."/>
            <person name="Bouzid O."/>
            <person name="Brault B."/>
            <person name="Chen Z."/>
            <person name="Choquer M."/>
            <person name="Collemare J."/>
            <person name="Cotton P."/>
            <person name="Danchin E.G."/>
            <person name="Da Silva C."/>
            <person name="Gautier A."/>
            <person name="Giraud C."/>
            <person name="Giraud T."/>
            <person name="Gonzalez C."/>
            <person name="Grossetete S."/>
            <person name="Guldener U."/>
            <person name="Henrissat B."/>
            <person name="Howlett B.J."/>
            <person name="Kodira C."/>
            <person name="Kretschmer M."/>
            <person name="Lappartient A."/>
            <person name="Leroch M."/>
            <person name="Levis C."/>
            <person name="Mauceli E."/>
            <person name="Neuveglise C."/>
            <person name="Oeser B."/>
            <person name="Pearson M."/>
            <person name="Poulain J."/>
            <person name="Poussereau N."/>
            <person name="Quesneville H."/>
            <person name="Rascle C."/>
            <person name="Schumacher J."/>
            <person name="Segurens B."/>
            <person name="Sexton A."/>
            <person name="Silva E."/>
            <person name="Sirven C."/>
            <person name="Soanes D.M."/>
            <person name="Talbot N.J."/>
            <person name="Templeton M."/>
            <person name="Yandava C."/>
            <person name="Yarden O."/>
            <person name="Zeng Q."/>
            <person name="Rollins J.A."/>
            <person name="Lebrun M.H."/>
            <person name="Dickman M."/>
        </authorList>
    </citation>
    <scope>NUCLEOTIDE SEQUENCE [LARGE SCALE GENOMIC DNA]</scope>
    <source>
        <strain evidence="3">T4</strain>
    </source>
</reference>
<dbReference type="InterPro" id="IPR045518">
    <property type="entry name" value="2EXR"/>
</dbReference>
<dbReference type="Pfam" id="PF20150">
    <property type="entry name" value="2EXR"/>
    <property type="match status" value="1"/>
</dbReference>
<evidence type="ECO:0000313" key="2">
    <source>
        <dbReference type="EMBL" id="CCD34668.1"/>
    </source>
</evidence>
<name>G2YBS7_BOTF4</name>
<dbReference type="Proteomes" id="UP000008177">
    <property type="component" value="Unplaced contigs"/>
</dbReference>
<dbReference type="InParanoid" id="G2YBS7"/>
<gene>
    <name evidence="2" type="ORF">BofuT4_P100720.1</name>
</gene>
<dbReference type="OrthoDB" id="3565423at2759"/>
<feature type="domain" description="2EXR" evidence="1">
    <location>
        <begin position="51"/>
        <end position="137"/>
    </location>
</feature>
<evidence type="ECO:0000259" key="1">
    <source>
        <dbReference type="Pfam" id="PF20150"/>
    </source>
</evidence>